<organism evidence="11 12">
    <name type="scientific">Pararhizobium mangrovi</name>
    <dbReference type="NCBI Taxonomy" id="2590452"/>
    <lineage>
        <taxon>Bacteria</taxon>
        <taxon>Pseudomonadati</taxon>
        <taxon>Pseudomonadota</taxon>
        <taxon>Alphaproteobacteria</taxon>
        <taxon>Hyphomicrobiales</taxon>
        <taxon>Rhizobiaceae</taxon>
        <taxon>Rhizobium/Agrobacterium group</taxon>
        <taxon>Pararhizobium</taxon>
    </lineage>
</organism>
<dbReference type="InterPro" id="IPR000297">
    <property type="entry name" value="PPIase_PpiC"/>
</dbReference>
<protein>
    <recommendedName>
        <fullName evidence="4">Parvulin-like PPIase</fullName>
        <ecNumber evidence="3">5.2.1.8</ecNumber>
    </recommendedName>
    <alternativeName>
        <fullName evidence="6">Peptidyl-prolyl cis-trans isomerase plp</fullName>
    </alternativeName>
    <alternativeName>
        <fullName evidence="7">Rotamase plp</fullName>
    </alternativeName>
</protein>
<sequence length="268" mass="29685">MAEAGLGQQLAQVPPQQRQVAALSAAIDVKLLAKKAEQANIQDSDEFKQQMQYLRERELHNLYFQEKIADAITEQDIEKRYKKEIASQPAQQEVEARHILVKTKKEAEDIIKKLDNGADFAKLAKDNSTGPSAEKGGELGYFTKGQMVPAFDKAAFSLKKGQYTEQPVETQFGWHVIKVEDKRDAKPPSLDQVSDQIRQVLLQERYAEVLQQARNDVKVNVENKQLAQAYDAMNAAEAAQMKSEDGSSGNGQSDSQGGASDTDSSNAK</sequence>
<dbReference type="PANTHER" id="PTHR47245:SF2">
    <property type="entry name" value="PEPTIDYL-PROLYL CIS-TRANS ISOMERASE HP_0175-RELATED"/>
    <property type="match status" value="1"/>
</dbReference>
<dbReference type="GO" id="GO:0003755">
    <property type="term" value="F:peptidyl-prolyl cis-trans isomerase activity"/>
    <property type="evidence" value="ECO:0007669"/>
    <property type="project" value="UniProtKB-KW"/>
</dbReference>
<evidence type="ECO:0000256" key="6">
    <source>
        <dbReference type="ARBA" id="ARBA00030642"/>
    </source>
</evidence>
<evidence type="ECO:0000256" key="7">
    <source>
        <dbReference type="ARBA" id="ARBA00031484"/>
    </source>
</evidence>
<keyword evidence="5 8" id="KW-0697">Rotamase</keyword>
<dbReference type="PROSITE" id="PS50198">
    <property type="entry name" value="PPIC_PPIASE_2"/>
    <property type="match status" value="1"/>
</dbReference>
<feature type="region of interest" description="Disordered" evidence="9">
    <location>
        <begin position="235"/>
        <end position="268"/>
    </location>
</feature>
<proteinExistence type="inferred from homology"/>
<gene>
    <name evidence="11" type="ORF">FJU11_16305</name>
</gene>
<comment type="caution">
    <text evidence="11">The sequence shown here is derived from an EMBL/GenBank/DDBJ whole genome shotgun (WGS) entry which is preliminary data.</text>
</comment>
<dbReference type="Proteomes" id="UP000320314">
    <property type="component" value="Unassembled WGS sequence"/>
</dbReference>
<evidence type="ECO:0000256" key="2">
    <source>
        <dbReference type="ARBA" id="ARBA00007656"/>
    </source>
</evidence>
<evidence type="ECO:0000256" key="4">
    <source>
        <dbReference type="ARBA" id="ARBA00018370"/>
    </source>
</evidence>
<dbReference type="SUPFAM" id="SSF109998">
    <property type="entry name" value="Triger factor/SurA peptide-binding domain-like"/>
    <property type="match status" value="1"/>
</dbReference>
<dbReference type="Pfam" id="PF13616">
    <property type="entry name" value="Rotamase_3"/>
    <property type="match status" value="1"/>
</dbReference>
<dbReference type="SUPFAM" id="SSF54534">
    <property type="entry name" value="FKBP-like"/>
    <property type="match status" value="1"/>
</dbReference>
<dbReference type="PANTHER" id="PTHR47245">
    <property type="entry name" value="PEPTIDYLPROLYL ISOMERASE"/>
    <property type="match status" value="1"/>
</dbReference>
<dbReference type="EC" id="5.2.1.8" evidence="3"/>
<keyword evidence="8 11" id="KW-0413">Isomerase</keyword>
<dbReference type="InterPro" id="IPR023058">
    <property type="entry name" value="PPIase_PpiC_CS"/>
</dbReference>
<dbReference type="OrthoDB" id="14196at2"/>
<evidence type="ECO:0000259" key="10">
    <source>
        <dbReference type="PROSITE" id="PS50198"/>
    </source>
</evidence>
<dbReference type="InterPro" id="IPR027304">
    <property type="entry name" value="Trigger_fact/SurA_dom_sf"/>
</dbReference>
<feature type="compositionally biased region" description="Low complexity" evidence="9">
    <location>
        <begin position="246"/>
        <end position="268"/>
    </location>
</feature>
<evidence type="ECO:0000256" key="9">
    <source>
        <dbReference type="SAM" id="MobiDB-lite"/>
    </source>
</evidence>
<dbReference type="PROSITE" id="PS01096">
    <property type="entry name" value="PPIC_PPIASE_1"/>
    <property type="match status" value="1"/>
</dbReference>
<accession>A0A506TX38</accession>
<dbReference type="InterPro" id="IPR046357">
    <property type="entry name" value="PPIase_dom_sf"/>
</dbReference>
<comment type="catalytic activity">
    <reaction evidence="1">
        <text>[protein]-peptidylproline (omega=180) = [protein]-peptidylproline (omega=0)</text>
        <dbReference type="Rhea" id="RHEA:16237"/>
        <dbReference type="Rhea" id="RHEA-COMP:10747"/>
        <dbReference type="Rhea" id="RHEA-COMP:10748"/>
        <dbReference type="ChEBI" id="CHEBI:83833"/>
        <dbReference type="ChEBI" id="CHEBI:83834"/>
        <dbReference type="EC" id="5.2.1.8"/>
    </reaction>
</comment>
<reference evidence="11 12" key="1">
    <citation type="submission" date="2019-06" db="EMBL/GenBank/DDBJ databases">
        <authorList>
            <person name="Li M."/>
        </authorList>
    </citation>
    <scope>NUCLEOTIDE SEQUENCE [LARGE SCALE GENOMIC DNA]</scope>
    <source>
        <strain evidence="11 12">BGMRC6574</strain>
    </source>
</reference>
<evidence type="ECO:0000313" key="11">
    <source>
        <dbReference type="EMBL" id="TPW26080.1"/>
    </source>
</evidence>
<evidence type="ECO:0000256" key="3">
    <source>
        <dbReference type="ARBA" id="ARBA00013194"/>
    </source>
</evidence>
<name>A0A506TX38_9HYPH</name>
<evidence type="ECO:0000256" key="5">
    <source>
        <dbReference type="ARBA" id="ARBA00023110"/>
    </source>
</evidence>
<evidence type="ECO:0000256" key="8">
    <source>
        <dbReference type="PROSITE-ProRule" id="PRU00278"/>
    </source>
</evidence>
<evidence type="ECO:0000256" key="1">
    <source>
        <dbReference type="ARBA" id="ARBA00000971"/>
    </source>
</evidence>
<dbReference type="InterPro" id="IPR050245">
    <property type="entry name" value="PrsA_foldase"/>
</dbReference>
<dbReference type="EMBL" id="VHLH01000038">
    <property type="protein sequence ID" value="TPW26080.1"/>
    <property type="molecule type" value="Genomic_DNA"/>
</dbReference>
<comment type="similarity">
    <text evidence="2">Belongs to the PpiC/parvulin rotamase family.</text>
</comment>
<dbReference type="Gene3D" id="3.10.50.40">
    <property type="match status" value="1"/>
</dbReference>
<evidence type="ECO:0000313" key="12">
    <source>
        <dbReference type="Proteomes" id="UP000320314"/>
    </source>
</evidence>
<dbReference type="AlphaFoldDB" id="A0A506TX38"/>
<keyword evidence="12" id="KW-1185">Reference proteome</keyword>
<feature type="domain" description="PpiC" evidence="10">
    <location>
        <begin position="91"/>
        <end position="181"/>
    </location>
</feature>